<name>A0ABT8VIN3_9BACL</name>
<dbReference type="RefSeq" id="WP_127483772.1">
    <property type="nucleotide sequence ID" value="NZ_JAUMKJ010000048.1"/>
</dbReference>
<proteinExistence type="predicted"/>
<comment type="caution">
    <text evidence="1">The sequence shown here is derived from an EMBL/GenBank/DDBJ whole genome shotgun (WGS) entry which is preliminary data.</text>
</comment>
<gene>
    <name evidence="1" type="ORF">Q3C12_27875</name>
</gene>
<organism evidence="1 2">
    <name type="scientific">Paenibacillus ehimensis</name>
    <dbReference type="NCBI Taxonomy" id="79264"/>
    <lineage>
        <taxon>Bacteria</taxon>
        <taxon>Bacillati</taxon>
        <taxon>Bacillota</taxon>
        <taxon>Bacilli</taxon>
        <taxon>Bacillales</taxon>
        <taxon>Paenibacillaceae</taxon>
        <taxon>Paenibacillus</taxon>
    </lineage>
</organism>
<protein>
    <submittedName>
        <fullName evidence="1">Uncharacterized protein</fullName>
    </submittedName>
</protein>
<accession>A0ABT8VIN3</accession>
<dbReference type="EMBL" id="JAUMKJ010000048">
    <property type="protein sequence ID" value="MDO3680832.1"/>
    <property type="molecule type" value="Genomic_DNA"/>
</dbReference>
<reference evidence="1" key="1">
    <citation type="submission" date="2023-07" db="EMBL/GenBank/DDBJ databases">
        <authorList>
            <person name="Aktuganov G."/>
            <person name="Boyko T."/>
            <person name="Delegan Y."/>
            <person name="Galimzianova N."/>
            <person name="Gilvanova E."/>
            <person name="Korobov V."/>
            <person name="Kuzmina L."/>
            <person name="Melentiev A."/>
            <person name="Milman P."/>
            <person name="Ryabova A."/>
            <person name="Stupak E."/>
            <person name="Yasakov T."/>
            <person name="Zharikova N."/>
            <person name="Zhurenko E."/>
        </authorList>
    </citation>
    <scope>NUCLEOTIDE SEQUENCE</scope>
    <source>
        <strain evidence="1">IB-739</strain>
    </source>
</reference>
<evidence type="ECO:0000313" key="2">
    <source>
        <dbReference type="Proteomes" id="UP001168883"/>
    </source>
</evidence>
<dbReference type="Proteomes" id="UP001168883">
    <property type="component" value="Unassembled WGS sequence"/>
</dbReference>
<keyword evidence="2" id="KW-1185">Reference proteome</keyword>
<evidence type="ECO:0000313" key="1">
    <source>
        <dbReference type="EMBL" id="MDO3680832.1"/>
    </source>
</evidence>
<sequence>MNEHCIGGSLEILSLVERDTLYRRNPSVDKRLIEKTSGIEYDWRMEVEEITSGRLIEEGDVSHHQCPAYFP</sequence>